<gene>
    <name evidence="1" type="ORF">S01H1_10456</name>
</gene>
<accession>X0S9B3</accession>
<proteinExistence type="predicted"/>
<organism evidence="1">
    <name type="scientific">marine sediment metagenome</name>
    <dbReference type="NCBI Taxonomy" id="412755"/>
    <lineage>
        <taxon>unclassified sequences</taxon>
        <taxon>metagenomes</taxon>
        <taxon>ecological metagenomes</taxon>
    </lineage>
</organism>
<reference evidence="1" key="1">
    <citation type="journal article" date="2014" name="Front. Microbiol.">
        <title>High frequency of phylogenetically diverse reductive dehalogenase-homologous genes in deep subseafloor sedimentary metagenomes.</title>
        <authorList>
            <person name="Kawai M."/>
            <person name="Futagami T."/>
            <person name="Toyoda A."/>
            <person name="Takaki Y."/>
            <person name="Nishi S."/>
            <person name="Hori S."/>
            <person name="Arai W."/>
            <person name="Tsubouchi T."/>
            <person name="Morono Y."/>
            <person name="Uchiyama I."/>
            <person name="Ito T."/>
            <person name="Fujiyama A."/>
            <person name="Inagaki F."/>
            <person name="Takami H."/>
        </authorList>
    </citation>
    <scope>NUCLEOTIDE SEQUENCE</scope>
    <source>
        <strain evidence="1">Expedition CK06-06</strain>
    </source>
</reference>
<evidence type="ECO:0000313" key="1">
    <source>
        <dbReference type="EMBL" id="GAF71791.1"/>
    </source>
</evidence>
<comment type="caution">
    <text evidence="1">The sequence shown here is derived from an EMBL/GenBank/DDBJ whole genome shotgun (WGS) entry which is preliminary data.</text>
</comment>
<sequence length="92" mass="9814">MIEPKNILRNNLLATALVSSLVITLILAAGVVPGHAQERESVQVLTQRIEAGDIHFYQLPDLHAGETLSIYVMGTSGNFDPFTALMGGGVNP</sequence>
<dbReference type="EMBL" id="BARS01005332">
    <property type="protein sequence ID" value="GAF71791.1"/>
    <property type="molecule type" value="Genomic_DNA"/>
</dbReference>
<name>X0S9B3_9ZZZZ</name>
<protein>
    <submittedName>
        <fullName evidence="1">Uncharacterized protein</fullName>
    </submittedName>
</protein>
<dbReference type="AlphaFoldDB" id="X0S9B3"/>
<feature type="non-terminal residue" evidence="1">
    <location>
        <position position="92"/>
    </location>
</feature>